<accession>A0ABP1FPZ7</accession>
<dbReference type="EMBL" id="CAXHTA020000006">
    <property type="protein sequence ID" value="CAL5221986.1"/>
    <property type="molecule type" value="Genomic_DNA"/>
</dbReference>
<feature type="transmembrane region" description="Helical" evidence="1">
    <location>
        <begin position="145"/>
        <end position="163"/>
    </location>
</feature>
<reference evidence="2 3" key="1">
    <citation type="submission" date="2024-06" db="EMBL/GenBank/DDBJ databases">
        <authorList>
            <person name="Kraege A."/>
            <person name="Thomma B."/>
        </authorList>
    </citation>
    <scope>NUCLEOTIDE SEQUENCE [LARGE SCALE GENOMIC DNA]</scope>
</reference>
<comment type="caution">
    <text evidence="2">The sequence shown here is derived from an EMBL/GenBank/DDBJ whole genome shotgun (WGS) entry which is preliminary data.</text>
</comment>
<keyword evidence="1" id="KW-0812">Transmembrane</keyword>
<keyword evidence="1" id="KW-1133">Transmembrane helix</keyword>
<proteinExistence type="predicted"/>
<dbReference type="Proteomes" id="UP001497392">
    <property type="component" value="Unassembled WGS sequence"/>
</dbReference>
<keyword evidence="1" id="KW-0472">Membrane</keyword>
<name>A0ABP1FPZ7_9CHLO</name>
<organism evidence="2 3">
    <name type="scientific">Coccomyxa viridis</name>
    <dbReference type="NCBI Taxonomy" id="1274662"/>
    <lineage>
        <taxon>Eukaryota</taxon>
        <taxon>Viridiplantae</taxon>
        <taxon>Chlorophyta</taxon>
        <taxon>core chlorophytes</taxon>
        <taxon>Trebouxiophyceae</taxon>
        <taxon>Trebouxiophyceae incertae sedis</taxon>
        <taxon>Coccomyxaceae</taxon>
        <taxon>Coccomyxa</taxon>
    </lineage>
</organism>
<sequence>MALRGLVLPVPDGLHNTNMDNIFADSLPLLTMLACVPVLRLFARQQNITDLGLYGLGFLLACIYHVCHMDEAGLIASRVMGLSGPFWRSADVYMAQWLLGRMWGHALKASHPVAAGMALPPTVLSGQRSFSCADTTVIPEQRPGYLVLAFAAFPMPAAFPSYYWVFHSVWHVLLAAGCYELYAMLCGEERSFWQESRLCVLDLGARLAQRVSAIVEVSRPLYGTRHGKACMQQSAASEASQEQRHAERLQSCDLDMEQQFSGGSRFTQA</sequence>
<evidence type="ECO:0000313" key="2">
    <source>
        <dbReference type="EMBL" id="CAL5221986.1"/>
    </source>
</evidence>
<evidence type="ECO:0000256" key="1">
    <source>
        <dbReference type="SAM" id="Phobius"/>
    </source>
</evidence>
<evidence type="ECO:0000313" key="3">
    <source>
        <dbReference type="Proteomes" id="UP001497392"/>
    </source>
</evidence>
<keyword evidence="3" id="KW-1185">Reference proteome</keyword>
<feature type="transmembrane region" description="Helical" evidence="1">
    <location>
        <begin position="22"/>
        <end position="43"/>
    </location>
</feature>
<protein>
    <submittedName>
        <fullName evidence="2">G4271 protein</fullName>
    </submittedName>
</protein>
<gene>
    <name evidence="2" type="primary">g4271</name>
    <name evidence="2" type="ORF">VP750_LOCUS3645</name>
</gene>